<dbReference type="EMBL" id="RJSE01000007">
    <property type="protein sequence ID" value="RNL62703.1"/>
    <property type="molecule type" value="Genomic_DNA"/>
</dbReference>
<comment type="caution">
    <text evidence="3">The sequence shown here is derived from an EMBL/GenBank/DDBJ whole genome shotgun (WGS) entry which is preliminary data.</text>
</comment>
<proteinExistence type="predicted"/>
<keyword evidence="1" id="KW-1133">Transmembrane helix</keyword>
<dbReference type="Pfam" id="PF18153">
    <property type="entry name" value="Cap15_CD_rec"/>
    <property type="match status" value="1"/>
</dbReference>
<name>A0A3N0CIC5_9ACTN</name>
<dbReference type="AlphaFoldDB" id="A0A3N0CIC5"/>
<accession>A0A3N0CIC5</accession>
<dbReference type="Proteomes" id="UP000267128">
    <property type="component" value="Unassembled WGS sequence"/>
</dbReference>
<feature type="domain" description="CD-NTase-associated protein 15" evidence="2">
    <location>
        <begin position="59"/>
        <end position="175"/>
    </location>
</feature>
<evidence type="ECO:0000259" key="2">
    <source>
        <dbReference type="Pfam" id="PF18153"/>
    </source>
</evidence>
<feature type="transmembrane region" description="Helical" evidence="1">
    <location>
        <begin position="20"/>
        <end position="42"/>
    </location>
</feature>
<keyword evidence="4" id="KW-1185">Reference proteome</keyword>
<reference evidence="3 4" key="1">
    <citation type="submission" date="2018-11" db="EMBL/GenBank/DDBJ databases">
        <authorList>
            <person name="Li F."/>
        </authorList>
    </citation>
    <scope>NUCLEOTIDE SEQUENCE [LARGE SCALE GENOMIC DNA]</scope>
    <source>
        <strain evidence="3 4">Gsoil 097</strain>
    </source>
</reference>
<keyword evidence="1" id="KW-0812">Transmembrane</keyword>
<gene>
    <name evidence="3" type="ORF">EFK50_13200</name>
</gene>
<evidence type="ECO:0000313" key="3">
    <source>
        <dbReference type="EMBL" id="RNL62703.1"/>
    </source>
</evidence>
<organism evidence="3 4">
    <name type="scientific">Nocardioides marmoriginsengisoli</name>
    <dbReference type="NCBI Taxonomy" id="661483"/>
    <lineage>
        <taxon>Bacteria</taxon>
        <taxon>Bacillati</taxon>
        <taxon>Actinomycetota</taxon>
        <taxon>Actinomycetes</taxon>
        <taxon>Propionibacteriales</taxon>
        <taxon>Nocardioidaceae</taxon>
        <taxon>Nocardioides</taxon>
    </lineage>
</organism>
<evidence type="ECO:0000256" key="1">
    <source>
        <dbReference type="SAM" id="Phobius"/>
    </source>
</evidence>
<evidence type="ECO:0000313" key="4">
    <source>
        <dbReference type="Proteomes" id="UP000267128"/>
    </source>
</evidence>
<dbReference type="InterPro" id="IPR041208">
    <property type="entry name" value="Cap15"/>
</dbReference>
<sequence>MLGVLLAGTWVTSGRLEIGWLRFFSAGVFIATVVLSAWDLWLWRLPWFQRIPGVPRSVRGTWEGVLTSFWVDPGTGVKVLEKAAFLVVRQTASSVSVRLITDESQSRSSLASVSVPDGSAVLDYLYLNRPKSSVEHRSRMHHGSTVLDISGCPARRLEGRYWTDRDSRGELVFTKRSRRIADDFEEARELFTAS</sequence>
<protein>
    <recommendedName>
        <fullName evidence="2">CD-NTase-associated protein 15 domain-containing protein</fullName>
    </recommendedName>
</protein>
<keyword evidence="1" id="KW-0472">Membrane</keyword>